<dbReference type="eggNOG" id="arCOG04965">
    <property type="taxonomic scope" value="Archaea"/>
</dbReference>
<dbReference type="NCBIfam" id="TIGR00765">
    <property type="entry name" value="yihY_not_rbn"/>
    <property type="match status" value="1"/>
</dbReference>
<dbReference type="PIRSF" id="PIRSF035875">
    <property type="entry name" value="RNase_BN"/>
    <property type="match status" value="1"/>
</dbReference>
<dbReference type="PATRIC" id="fig|795797.18.peg.2609"/>
<dbReference type="Pfam" id="PF03631">
    <property type="entry name" value="Virul_fac_BrkB"/>
    <property type="match status" value="1"/>
</dbReference>
<evidence type="ECO:0000313" key="9">
    <source>
        <dbReference type="Proteomes" id="UP000000390"/>
    </source>
</evidence>
<feature type="transmembrane region" description="Helical" evidence="6">
    <location>
        <begin position="20"/>
        <end position="49"/>
    </location>
</feature>
<accession>D8J736</accession>
<keyword evidence="3 6" id="KW-0812">Transmembrane</keyword>
<dbReference type="Proteomes" id="UP000011645">
    <property type="component" value="Unassembled WGS sequence"/>
</dbReference>
<feature type="transmembrane region" description="Helical" evidence="6">
    <location>
        <begin position="131"/>
        <end position="154"/>
    </location>
</feature>
<dbReference type="AlphaFoldDB" id="D8J736"/>
<reference evidence="8 10" key="2">
    <citation type="journal article" date="2014" name="PLoS Genet.">
        <title>Phylogenetically driven sequencing of extremely halophilic archaea reveals strategies for static and dynamic osmo-response.</title>
        <authorList>
            <person name="Becker E.A."/>
            <person name="Seitzer P.M."/>
            <person name="Tritt A."/>
            <person name="Larsen D."/>
            <person name="Krusor M."/>
            <person name="Yao A.I."/>
            <person name="Wu D."/>
            <person name="Madern D."/>
            <person name="Eisen J.A."/>
            <person name="Darling A.E."/>
            <person name="Facciotti M.T."/>
        </authorList>
    </citation>
    <scope>NUCLEOTIDE SEQUENCE [LARGE SCALE GENOMIC DNA]</scope>
    <source>
        <strain evidence="8">B3</strain>
        <strain evidence="10">DSM 18796 / CECT 7217 / JCM 14584 / KCTC 4019 / B3</strain>
    </source>
</reference>
<dbReference type="PANTHER" id="PTHR30213:SF0">
    <property type="entry name" value="UPF0761 MEMBRANE PROTEIN YIHY"/>
    <property type="match status" value="1"/>
</dbReference>
<evidence type="ECO:0000313" key="8">
    <source>
        <dbReference type="EMBL" id="ELY38085.1"/>
    </source>
</evidence>
<keyword evidence="2" id="KW-1003">Cell membrane</keyword>
<feature type="transmembrane region" description="Helical" evidence="6">
    <location>
        <begin position="223"/>
        <end position="254"/>
    </location>
</feature>
<evidence type="ECO:0000256" key="2">
    <source>
        <dbReference type="ARBA" id="ARBA00022475"/>
    </source>
</evidence>
<sequence>MRGGYEVLVEIVREVRRQNLPFLAGSLAFYAFVSLLPLLLLVLVAASLLAGETVARYLLALTRLYLSPTGQDLLAGAITEATGWVGSSIVGLLVLLWAAFRMFLAIDTAFAQLYETPRTKTSLGQRVRDGLIASSAIVLVLVAAVATAGVFTLLPDFSYSGAVDSLLLVCGLLVAFLPLYYVFPNVEVTLVEVLPGALFAAVGWALLQWLFQFYASVATLAAVFGVIGGALLFLLWLYFGALIILFGVVVNVVLAGRTG</sequence>
<dbReference type="HOGENOM" id="CLU_045539_1_0_2"/>
<evidence type="ECO:0000313" key="10">
    <source>
        <dbReference type="Proteomes" id="UP000011645"/>
    </source>
</evidence>
<evidence type="ECO:0000256" key="5">
    <source>
        <dbReference type="ARBA" id="ARBA00023136"/>
    </source>
</evidence>
<dbReference type="InterPro" id="IPR017039">
    <property type="entry name" value="Virul_fac_BrkB"/>
</dbReference>
<evidence type="ECO:0000256" key="6">
    <source>
        <dbReference type="SAM" id="Phobius"/>
    </source>
</evidence>
<evidence type="ECO:0000256" key="4">
    <source>
        <dbReference type="ARBA" id="ARBA00022989"/>
    </source>
</evidence>
<keyword evidence="4 6" id="KW-1133">Transmembrane helix</keyword>
<dbReference type="STRING" id="795797.HacjB3_13040"/>
<keyword evidence="5 6" id="KW-0472">Membrane</keyword>
<dbReference type="GO" id="GO:0005886">
    <property type="term" value="C:plasma membrane"/>
    <property type="evidence" value="ECO:0007669"/>
    <property type="project" value="UniProtKB-SubCell"/>
</dbReference>
<feature type="transmembrane region" description="Helical" evidence="6">
    <location>
        <begin position="166"/>
        <end position="183"/>
    </location>
</feature>
<organism evidence="7 9">
    <name type="scientific">Halalkalicoccus jeotgali (strain DSM 18796 / CECT 7217 / JCM 14584 / KCTC 4019 / B3)</name>
    <dbReference type="NCBI Taxonomy" id="795797"/>
    <lineage>
        <taxon>Archaea</taxon>
        <taxon>Methanobacteriati</taxon>
        <taxon>Methanobacteriota</taxon>
        <taxon>Stenosarchaea group</taxon>
        <taxon>Halobacteria</taxon>
        <taxon>Halobacteriales</taxon>
        <taxon>Halococcaceae</taxon>
        <taxon>Halalkalicoccus</taxon>
    </lineage>
</organism>
<evidence type="ECO:0000256" key="1">
    <source>
        <dbReference type="ARBA" id="ARBA00004651"/>
    </source>
</evidence>
<keyword evidence="10" id="KW-1185">Reference proteome</keyword>
<name>D8J736_HALJB</name>
<proteinExistence type="predicted"/>
<dbReference type="KEGG" id="hje:HacjB3_13040"/>
<dbReference type="EMBL" id="CP002062">
    <property type="protein sequence ID" value="ADJ15989.1"/>
    <property type="molecule type" value="Genomic_DNA"/>
</dbReference>
<feature type="transmembrane region" description="Helical" evidence="6">
    <location>
        <begin position="190"/>
        <end position="211"/>
    </location>
</feature>
<dbReference type="EMBL" id="AOHV01000024">
    <property type="protein sequence ID" value="ELY38085.1"/>
    <property type="molecule type" value="Genomic_DNA"/>
</dbReference>
<feature type="transmembrane region" description="Helical" evidence="6">
    <location>
        <begin position="89"/>
        <end position="110"/>
    </location>
</feature>
<protein>
    <submittedName>
        <fullName evidence="7">Ribonuclease BN</fullName>
    </submittedName>
</protein>
<gene>
    <name evidence="7" type="ordered locus">HacjB3_13040</name>
    <name evidence="8" type="ORF">C497_08244</name>
</gene>
<dbReference type="PANTHER" id="PTHR30213">
    <property type="entry name" value="INNER MEMBRANE PROTEIN YHJD"/>
    <property type="match status" value="1"/>
</dbReference>
<dbReference type="OrthoDB" id="204872at2157"/>
<evidence type="ECO:0000256" key="3">
    <source>
        <dbReference type="ARBA" id="ARBA00022692"/>
    </source>
</evidence>
<reference evidence="7 9" key="1">
    <citation type="journal article" date="2010" name="J. Bacteriol.">
        <title>Complete genome sequence of Halalkalicoccus jeotgali B3(T), an extremely halophilic archaeon.</title>
        <authorList>
            <person name="Roh S.W."/>
            <person name="Nam Y.D."/>
            <person name="Nam S.H."/>
            <person name="Choi S.H."/>
            <person name="Park H.S."/>
            <person name="Bae J.W."/>
        </authorList>
    </citation>
    <scope>NUCLEOTIDE SEQUENCE [LARGE SCALE GENOMIC DNA]</scope>
    <source>
        <strain evidence="7">B3</strain>
        <strain evidence="9">DSM 18796 / CECT 7217 / JCM 14584 / KCTC 4019 / B3</strain>
    </source>
</reference>
<evidence type="ECO:0000313" key="7">
    <source>
        <dbReference type="EMBL" id="ADJ15989.1"/>
    </source>
</evidence>
<dbReference type="Proteomes" id="UP000000390">
    <property type="component" value="Chromosome"/>
</dbReference>
<comment type="subcellular location">
    <subcellularLocation>
        <location evidence="1">Cell membrane</location>
        <topology evidence="1">Multi-pass membrane protein</topology>
    </subcellularLocation>
</comment>